<feature type="transmembrane region" description="Helical" evidence="7">
    <location>
        <begin position="12"/>
        <end position="33"/>
    </location>
</feature>
<sequence length="152" mass="15527">MKDIRMNHAQKGFTLIELMIVVAIIGILAAIAIPQYQDYIARSQVTRVVGEISALKTAAEEQLMRGVTPSGALTTLGYTSSDLVNTTDLDFTAGGGAGTMEATLDGNASSAVQGAVVTLTRDATGSWSCAITAAGGGGWDDSYAPAGCPVSP</sequence>
<evidence type="ECO:0000256" key="7">
    <source>
        <dbReference type="SAM" id="Phobius"/>
    </source>
</evidence>
<dbReference type="GO" id="GO:0007155">
    <property type="term" value="P:cell adhesion"/>
    <property type="evidence" value="ECO:0007669"/>
    <property type="project" value="InterPro"/>
</dbReference>
<keyword evidence="5" id="KW-1015">Disulfide bond</keyword>
<dbReference type="PANTHER" id="PTHR30093">
    <property type="entry name" value="GENERAL SECRETION PATHWAY PROTEIN G"/>
    <property type="match status" value="1"/>
</dbReference>
<dbReference type="GO" id="GO:0015627">
    <property type="term" value="C:type II protein secretion system complex"/>
    <property type="evidence" value="ECO:0007669"/>
    <property type="project" value="InterPro"/>
</dbReference>
<dbReference type="InterPro" id="IPR001082">
    <property type="entry name" value="Pilin"/>
</dbReference>
<feature type="disulfide bond" evidence="5">
    <location>
        <begin position="129"/>
        <end position="148"/>
    </location>
</feature>
<comment type="subunit">
    <text evidence="2">The pili are polar flexible filaments of about 5.4 nanometers diameter and 2.5 micrometers average length; they consist of only a single polypeptide chain arranged in a helical configuration of five subunits per turn in the assembled pilus.</text>
</comment>
<evidence type="ECO:0000256" key="2">
    <source>
        <dbReference type="ARBA" id="ARBA00011156"/>
    </source>
</evidence>
<dbReference type="Proteomes" id="UP000387223">
    <property type="component" value="Unassembled WGS sequence"/>
</dbReference>
<keyword evidence="7" id="KW-0812">Transmembrane</keyword>
<evidence type="ECO:0000313" key="8">
    <source>
        <dbReference type="EMBL" id="GBO87141.1"/>
    </source>
</evidence>
<dbReference type="InterPro" id="IPR045584">
    <property type="entry name" value="Pilin-like"/>
</dbReference>
<dbReference type="PANTHER" id="PTHR30093:SF34">
    <property type="entry name" value="PREPILIN PEPTIDASE-DEPENDENT PROTEIN D"/>
    <property type="match status" value="1"/>
</dbReference>
<dbReference type="AlphaFoldDB" id="A0A5M3PWF0"/>
<dbReference type="GO" id="GO:0044096">
    <property type="term" value="C:type IV pilus"/>
    <property type="evidence" value="ECO:0007669"/>
    <property type="project" value="TreeGrafter"/>
</dbReference>
<dbReference type="InterPro" id="IPR000983">
    <property type="entry name" value="Bac_GSPG_pilin"/>
</dbReference>
<dbReference type="NCBIfam" id="TIGR02532">
    <property type="entry name" value="IV_pilin_GFxxxE"/>
    <property type="match status" value="1"/>
</dbReference>
<dbReference type="Pfam" id="PF00114">
    <property type="entry name" value="Pilin"/>
    <property type="match status" value="1"/>
</dbReference>
<comment type="caution">
    <text evidence="8">The sequence shown here is derived from an EMBL/GenBank/DDBJ whole genome shotgun (WGS) entry which is preliminary data.</text>
</comment>
<dbReference type="PRINTS" id="PR00813">
    <property type="entry name" value="BCTERIALGSPG"/>
</dbReference>
<dbReference type="InterPro" id="IPR012902">
    <property type="entry name" value="N_methyl_site"/>
</dbReference>
<dbReference type="PROSITE" id="PS00409">
    <property type="entry name" value="PROKAR_NTER_METHYL"/>
    <property type="match status" value="1"/>
</dbReference>
<dbReference type="RefSeq" id="WP_306345118.1">
    <property type="nucleotide sequence ID" value="NZ_BGZI01000003.1"/>
</dbReference>
<evidence type="ECO:0000256" key="4">
    <source>
        <dbReference type="ARBA" id="ARBA00029638"/>
    </source>
</evidence>
<dbReference type="EMBL" id="BGZI01000003">
    <property type="protein sequence ID" value="GBO87141.1"/>
    <property type="molecule type" value="Genomic_DNA"/>
</dbReference>
<proteinExistence type="inferred from homology"/>
<protein>
    <recommendedName>
        <fullName evidence="4">Pilin</fullName>
    </recommendedName>
</protein>
<organism evidence="8 9">
    <name type="scientific">Marinobacter salsuginis</name>
    <dbReference type="NCBI Taxonomy" id="418719"/>
    <lineage>
        <taxon>Bacteria</taxon>
        <taxon>Pseudomonadati</taxon>
        <taxon>Pseudomonadota</taxon>
        <taxon>Gammaproteobacteria</taxon>
        <taxon>Pseudomonadales</taxon>
        <taxon>Marinobacteraceae</taxon>
        <taxon>Marinobacter</taxon>
    </lineage>
</organism>
<keyword evidence="7" id="KW-0472">Membrane</keyword>
<accession>A0A5M3PWF0</accession>
<reference evidence="8 9" key="1">
    <citation type="journal article" date="2019" name="J. Gen. Appl. Microbiol.">
        <title>Aerobic degradation of cis-dichloroethene by the marine bacterium Marinobacter salsuginis strain 5N-3.</title>
        <authorList>
            <person name="Inoue Y."/>
            <person name="Fukunaga Y."/>
            <person name="Katsumata H."/>
            <person name="Ohji S."/>
            <person name="Hosoyama A."/>
            <person name="Mori K."/>
            <person name="Ando K."/>
        </authorList>
    </citation>
    <scope>NUCLEOTIDE SEQUENCE [LARGE SCALE GENOMIC DNA]</scope>
    <source>
        <strain evidence="8 9">NBRC 109114</strain>
    </source>
</reference>
<dbReference type="Pfam" id="PF07963">
    <property type="entry name" value="N_methyl"/>
    <property type="match status" value="1"/>
</dbReference>
<evidence type="ECO:0000313" key="9">
    <source>
        <dbReference type="Proteomes" id="UP000387223"/>
    </source>
</evidence>
<keyword evidence="7" id="KW-1133">Transmembrane helix</keyword>
<comment type="similarity">
    <text evidence="1 6">Belongs to the N-Me-Phe pilin family.</text>
</comment>
<dbReference type="SUPFAM" id="SSF54523">
    <property type="entry name" value="Pili subunits"/>
    <property type="match status" value="1"/>
</dbReference>
<evidence type="ECO:0000256" key="1">
    <source>
        <dbReference type="ARBA" id="ARBA00005233"/>
    </source>
</evidence>
<keyword evidence="6" id="KW-0281">Fimbrium</keyword>
<evidence type="ECO:0000256" key="6">
    <source>
        <dbReference type="RuleBase" id="RU000389"/>
    </source>
</evidence>
<name>A0A5M3PWF0_9GAMM</name>
<gene>
    <name evidence="8" type="primary">pilA</name>
    <name evidence="8" type="ORF">MSSD14B_08090</name>
</gene>
<evidence type="ECO:0000256" key="5">
    <source>
        <dbReference type="PIRSR" id="PIRSR600983-52"/>
    </source>
</evidence>
<dbReference type="GO" id="GO:0043107">
    <property type="term" value="P:type IV pilus-dependent motility"/>
    <property type="evidence" value="ECO:0007669"/>
    <property type="project" value="TreeGrafter"/>
</dbReference>
<evidence type="ECO:0000256" key="3">
    <source>
        <dbReference type="ARBA" id="ARBA00022481"/>
    </source>
</evidence>
<keyword evidence="3" id="KW-0488">Methylation</keyword>
<dbReference type="Gene3D" id="3.30.700.10">
    <property type="entry name" value="Glycoprotein, Type 4 Pilin"/>
    <property type="match status" value="1"/>
</dbReference>
<dbReference type="GO" id="GO:0015628">
    <property type="term" value="P:protein secretion by the type II secretion system"/>
    <property type="evidence" value="ECO:0007669"/>
    <property type="project" value="InterPro"/>
</dbReference>